<evidence type="ECO:0000256" key="2">
    <source>
        <dbReference type="ARBA" id="ARBA00004141"/>
    </source>
</evidence>
<feature type="compositionally biased region" description="Basic and acidic residues" evidence="6">
    <location>
        <begin position="669"/>
        <end position="701"/>
    </location>
</feature>
<dbReference type="PANTHER" id="PTHR15422:SF24">
    <property type="entry name" value="DOMON RELATED DOMAIN-CONTAINING PROTEIN"/>
    <property type="match status" value="1"/>
</dbReference>
<feature type="transmembrane region" description="Helical" evidence="7">
    <location>
        <begin position="199"/>
        <end position="216"/>
    </location>
</feature>
<dbReference type="AlphaFoldDB" id="A0A8K0WYW5"/>
<dbReference type="EMBL" id="JAGPXD010000006">
    <property type="protein sequence ID" value="KAH7349848.1"/>
    <property type="molecule type" value="Genomic_DNA"/>
</dbReference>
<feature type="transmembrane region" description="Helical" evidence="7">
    <location>
        <begin position="136"/>
        <end position="155"/>
    </location>
</feature>
<feature type="region of interest" description="Disordered" evidence="6">
    <location>
        <begin position="233"/>
        <end position="259"/>
    </location>
</feature>
<feature type="region of interest" description="Disordered" evidence="6">
    <location>
        <begin position="492"/>
        <end position="872"/>
    </location>
</feature>
<feature type="compositionally biased region" description="Low complexity" evidence="6">
    <location>
        <begin position="863"/>
        <end position="872"/>
    </location>
</feature>
<feature type="compositionally biased region" description="Low complexity" evidence="6">
    <location>
        <begin position="831"/>
        <end position="847"/>
    </location>
</feature>
<keyword evidence="5" id="KW-0408">Iron</keyword>
<feature type="compositionally biased region" description="Pro residues" evidence="6">
    <location>
        <begin position="573"/>
        <end position="598"/>
    </location>
</feature>
<feature type="compositionally biased region" description="Basic and acidic residues" evidence="6">
    <location>
        <begin position="557"/>
        <end position="566"/>
    </location>
</feature>
<keyword evidence="4" id="KW-0479">Metal-binding</keyword>
<organism evidence="8 9">
    <name type="scientific">Plectosphaerella cucumerina</name>
    <dbReference type="NCBI Taxonomy" id="40658"/>
    <lineage>
        <taxon>Eukaryota</taxon>
        <taxon>Fungi</taxon>
        <taxon>Dikarya</taxon>
        <taxon>Ascomycota</taxon>
        <taxon>Pezizomycotina</taxon>
        <taxon>Sordariomycetes</taxon>
        <taxon>Hypocreomycetidae</taxon>
        <taxon>Glomerellales</taxon>
        <taxon>Plectosphaerellaceae</taxon>
        <taxon>Plectosphaerella</taxon>
    </lineage>
</organism>
<dbReference type="GO" id="GO:0140575">
    <property type="term" value="F:transmembrane monodehydroascorbate reductase activity"/>
    <property type="evidence" value="ECO:0007669"/>
    <property type="project" value="InterPro"/>
</dbReference>
<dbReference type="GO" id="GO:0020037">
    <property type="term" value="F:heme binding"/>
    <property type="evidence" value="ECO:0007669"/>
    <property type="project" value="TreeGrafter"/>
</dbReference>
<feature type="compositionally biased region" description="Pro residues" evidence="6">
    <location>
        <begin position="745"/>
        <end position="761"/>
    </location>
</feature>
<feature type="compositionally biased region" description="Low complexity" evidence="6">
    <location>
        <begin position="633"/>
        <end position="647"/>
    </location>
</feature>
<sequence>MAPADRYSAPGAARYDSDTMQVGDGTWDFEKNTFLLPNLAGLNFDTMRYNGMGNRFSTVGEYHNLIRAHAVIGAIVFLGLVPAAVFLARFYTRAPGYARHYHGILNGFVVLLLTPVFILGWFAVGPNRSWTNPHHVIGLAVYIMFLLQLIGGRIVRNISAIRPSLRLTIHQWSGRLIALLGIIQVPLGLTLYGSPKFTFILFAVWMAVLLLAYFILDFRAKSYRDDRGGGVYASGARSEGPLTESEFRTEHTEIRDEKSGGKRWLPALLAAGGLFAFMNRRKKNQDGRSRSRSRSPSRRGPEVIPSRRGSSSYVDESKYTDIDSRRGDNAPKKSGGGGFMKGLFAGKLLSGVMNRQKEPQYADGYSAVSTETPPRRDKYGRRPGAVSEYSDYTVETRRNAGTESLLPPPGGNPVRVAHAMSAADERYARPRTPTRPTHVRTQSGYGEPSDYSSYVSPSRRPRDQQGGGGRVAAAGGGILATLGMGWLAKKFADRKARREEERRLREEEDLRSGVMSSRYTGDGYSSPSRVGTRKPSGRRPPMASTIGTSVTGYTEDSSSRLEDRPGNTRFGGPPMPPLQAGSAPPPQHVDMPPMPPDPQGVLHTRSYSSDAYSSPSRRPDRRGSSRRRRAGERAAAAAAASAASTAAEAEEYRRSEAIRRGEPVAVKVHVHDDKDRNVTLRRLTEEEAAASRRDQARRRNDSLGSMSGTDSPGRRRYRRDSSQRRAEQTAESAVSSVPLSSVPPSLAPPMVPPPGPPPPPLGAGLPPSAGLPPGSDLPPLSPPHPAFAGGRRPKDSAYYSGQPPPATPSGPPLEASSVGSPESHGTWSGMSPSPSGPTNPAAGSAAADNRRRRRLERRRSTSRRPTGADMFE</sequence>
<feature type="compositionally biased region" description="Basic and acidic residues" evidence="6">
    <location>
        <begin position="650"/>
        <end position="662"/>
    </location>
</feature>
<protein>
    <recommendedName>
        <fullName evidence="10">Cytochrome b561 domain-containing protein</fullName>
    </recommendedName>
</protein>
<evidence type="ECO:0000313" key="8">
    <source>
        <dbReference type="EMBL" id="KAH7349848.1"/>
    </source>
</evidence>
<feature type="compositionally biased region" description="Polar residues" evidence="6">
    <location>
        <begin position="514"/>
        <end position="529"/>
    </location>
</feature>
<evidence type="ECO:0000256" key="3">
    <source>
        <dbReference type="ARBA" id="ARBA00022617"/>
    </source>
</evidence>
<feature type="transmembrane region" description="Helical" evidence="7">
    <location>
        <begin position="70"/>
        <end position="91"/>
    </location>
</feature>
<feature type="compositionally biased region" description="Polar residues" evidence="6">
    <location>
        <begin position="817"/>
        <end position="830"/>
    </location>
</feature>
<gene>
    <name evidence="8" type="ORF">B0T11DRAFT_135182</name>
</gene>
<dbReference type="PANTHER" id="PTHR15422">
    <property type="entry name" value="OS05G0565100 PROTEIN"/>
    <property type="match status" value="1"/>
</dbReference>
<evidence type="ECO:0000256" key="6">
    <source>
        <dbReference type="SAM" id="MobiDB-lite"/>
    </source>
</evidence>
<keyword evidence="7" id="KW-0812">Transmembrane</keyword>
<feature type="compositionally biased region" description="Basic residues" evidence="6">
    <location>
        <begin position="850"/>
        <end position="862"/>
    </location>
</feature>
<keyword evidence="7" id="KW-0472">Membrane</keyword>
<feature type="region of interest" description="Disordered" evidence="6">
    <location>
        <begin position="282"/>
        <end position="339"/>
    </location>
</feature>
<feature type="transmembrane region" description="Helical" evidence="7">
    <location>
        <begin position="176"/>
        <end position="193"/>
    </location>
</feature>
<accession>A0A8K0WYW5</accession>
<feature type="compositionally biased region" description="Basic and acidic residues" evidence="6">
    <location>
        <begin position="245"/>
        <end position="259"/>
    </location>
</feature>
<reference evidence="8" key="1">
    <citation type="journal article" date="2021" name="Nat. Commun.">
        <title>Genetic determinants of endophytism in the Arabidopsis root mycobiome.</title>
        <authorList>
            <person name="Mesny F."/>
            <person name="Miyauchi S."/>
            <person name="Thiergart T."/>
            <person name="Pickel B."/>
            <person name="Atanasova L."/>
            <person name="Karlsson M."/>
            <person name="Huettel B."/>
            <person name="Barry K.W."/>
            <person name="Haridas S."/>
            <person name="Chen C."/>
            <person name="Bauer D."/>
            <person name="Andreopoulos W."/>
            <person name="Pangilinan J."/>
            <person name="LaButti K."/>
            <person name="Riley R."/>
            <person name="Lipzen A."/>
            <person name="Clum A."/>
            <person name="Drula E."/>
            <person name="Henrissat B."/>
            <person name="Kohler A."/>
            <person name="Grigoriev I.V."/>
            <person name="Martin F.M."/>
            <person name="Hacquard S."/>
        </authorList>
    </citation>
    <scope>NUCLEOTIDE SEQUENCE</scope>
    <source>
        <strain evidence="8">MPI-CAGE-AT-0016</strain>
    </source>
</reference>
<evidence type="ECO:0000313" key="9">
    <source>
        <dbReference type="Proteomes" id="UP000813385"/>
    </source>
</evidence>
<evidence type="ECO:0000256" key="5">
    <source>
        <dbReference type="ARBA" id="ARBA00023004"/>
    </source>
</evidence>
<feature type="compositionally biased region" description="Pro residues" evidence="6">
    <location>
        <begin position="775"/>
        <end position="785"/>
    </location>
</feature>
<evidence type="ECO:0000256" key="4">
    <source>
        <dbReference type="ARBA" id="ARBA00022723"/>
    </source>
</evidence>
<comment type="cofactor">
    <cofactor evidence="1">
        <name>heme b</name>
        <dbReference type="ChEBI" id="CHEBI:60344"/>
    </cofactor>
</comment>
<dbReference type="OrthoDB" id="19261at2759"/>
<feature type="compositionally biased region" description="Basic and acidic residues" evidence="6">
    <location>
        <begin position="315"/>
        <end position="331"/>
    </location>
</feature>
<feature type="compositionally biased region" description="Polar residues" evidence="6">
    <location>
        <begin position="545"/>
        <end position="556"/>
    </location>
</feature>
<dbReference type="Gene3D" id="1.20.120.1770">
    <property type="match status" value="1"/>
</dbReference>
<feature type="compositionally biased region" description="Low complexity" evidence="6">
    <location>
        <begin position="762"/>
        <end position="774"/>
    </location>
</feature>
<evidence type="ECO:0000256" key="1">
    <source>
        <dbReference type="ARBA" id="ARBA00001970"/>
    </source>
</evidence>
<feature type="compositionally biased region" description="Basic and acidic residues" evidence="6">
    <location>
        <begin position="492"/>
        <end position="511"/>
    </location>
</feature>
<feature type="compositionally biased region" description="Pro residues" evidence="6">
    <location>
        <begin position="802"/>
        <end position="811"/>
    </location>
</feature>
<feature type="compositionally biased region" description="Low complexity" evidence="6">
    <location>
        <begin position="732"/>
        <end position="744"/>
    </location>
</feature>
<dbReference type="Proteomes" id="UP000813385">
    <property type="component" value="Unassembled WGS sequence"/>
</dbReference>
<feature type="compositionally biased region" description="Basic and acidic residues" evidence="6">
    <location>
        <begin position="719"/>
        <end position="728"/>
    </location>
</feature>
<dbReference type="CDD" id="cd08760">
    <property type="entry name" value="Cyt_b561_FRRS1_like"/>
    <property type="match status" value="1"/>
</dbReference>
<feature type="transmembrane region" description="Helical" evidence="7">
    <location>
        <begin position="103"/>
        <end position="124"/>
    </location>
</feature>
<keyword evidence="7" id="KW-1133">Transmembrane helix</keyword>
<feature type="region of interest" description="Disordered" evidence="6">
    <location>
        <begin position="424"/>
        <end position="472"/>
    </location>
</feature>
<evidence type="ECO:0008006" key="10">
    <source>
        <dbReference type="Google" id="ProtNLM"/>
    </source>
</evidence>
<keyword evidence="3" id="KW-0349">Heme</keyword>
<proteinExistence type="predicted"/>
<dbReference type="GO" id="GO:0016020">
    <property type="term" value="C:membrane"/>
    <property type="evidence" value="ECO:0007669"/>
    <property type="project" value="UniProtKB-SubCell"/>
</dbReference>
<feature type="region of interest" description="Disordered" evidence="6">
    <location>
        <begin position="360"/>
        <end position="384"/>
    </location>
</feature>
<comment type="subcellular location">
    <subcellularLocation>
        <location evidence="2">Membrane</location>
        <topology evidence="2">Multi-pass membrane protein</topology>
    </subcellularLocation>
</comment>
<dbReference type="InterPro" id="IPR045150">
    <property type="entry name" value="CYB561D1/2"/>
</dbReference>
<feature type="compositionally biased region" description="Low complexity" evidence="6">
    <location>
        <begin position="448"/>
        <end position="458"/>
    </location>
</feature>
<evidence type="ECO:0000256" key="7">
    <source>
        <dbReference type="SAM" id="Phobius"/>
    </source>
</evidence>
<feature type="compositionally biased region" description="Low complexity" evidence="6">
    <location>
        <begin position="604"/>
        <end position="616"/>
    </location>
</feature>
<keyword evidence="9" id="KW-1185">Reference proteome</keyword>
<comment type="caution">
    <text evidence="8">The sequence shown here is derived from an EMBL/GenBank/DDBJ whole genome shotgun (WGS) entry which is preliminary data.</text>
</comment>
<dbReference type="GO" id="GO:0046872">
    <property type="term" value="F:metal ion binding"/>
    <property type="evidence" value="ECO:0007669"/>
    <property type="project" value="UniProtKB-KW"/>
</dbReference>
<name>A0A8K0WYW5_9PEZI</name>